<sequence length="60" mass="6772">MSKAFGIQPRRPDKEEDVSRAIEEQKQRGDANLFDAAEKAIEAESSDVSGRKKRTKVHTQ</sequence>
<feature type="compositionally biased region" description="Basic residues" evidence="1">
    <location>
        <begin position="51"/>
        <end position="60"/>
    </location>
</feature>
<reference evidence="2" key="1">
    <citation type="journal article" date="2020" name="Nat. Commun.">
        <title>Large-scale genome sequencing of mycorrhizal fungi provides insights into the early evolution of symbiotic traits.</title>
        <authorList>
            <person name="Miyauchi S."/>
            <person name="Kiss E."/>
            <person name="Kuo A."/>
            <person name="Drula E."/>
            <person name="Kohler A."/>
            <person name="Sanchez-Garcia M."/>
            <person name="Morin E."/>
            <person name="Andreopoulos B."/>
            <person name="Barry K.W."/>
            <person name="Bonito G."/>
            <person name="Buee M."/>
            <person name="Carver A."/>
            <person name="Chen C."/>
            <person name="Cichocki N."/>
            <person name="Clum A."/>
            <person name="Culley D."/>
            <person name="Crous P.W."/>
            <person name="Fauchery L."/>
            <person name="Girlanda M."/>
            <person name="Hayes R.D."/>
            <person name="Keri Z."/>
            <person name="LaButti K."/>
            <person name="Lipzen A."/>
            <person name="Lombard V."/>
            <person name="Magnuson J."/>
            <person name="Maillard F."/>
            <person name="Murat C."/>
            <person name="Nolan M."/>
            <person name="Ohm R.A."/>
            <person name="Pangilinan J."/>
            <person name="Pereira M.F."/>
            <person name="Perotto S."/>
            <person name="Peter M."/>
            <person name="Pfister S."/>
            <person name="Riley R."/>
            <person name="Sitrit Y."/>
            <person name="Stielow J.B."/>
            <person name="Szollosi G."/>
            <person name="Zifcakova L."/>
            <person name="Stursova M."/>
            <person name="Spatafora J.W."/>
            <person name="Tedersoo L."/>
            <person name="Vaario L.M."/>
            <person name="Yamada A."/>
            <person name="Yan M."/>
            <person name="Wang P."/>
            <person name="Xu J."/>
            <person name="Bruns T."/>
            <person name="Baldrian P."/>
            <person name="Vilgalys R."/>
            <person name="Dunand C."/>
            <person name="Henrissat B."/>
            <person name="Grigoriev I.V."/>
            <person name="Hibbett D."/>
            <person name="Nagy L.G."/>
            <person name="Martin F.M."/>
        </authorList>
    </citation>
    <scope>NUCLEOTIDE SEQUENCE</scope>
    <source>
        <strain evidence="2">UP504</strain>
    </source>
</reference>
<evidence type="ECO:0000256" key="1">
    <source>
        <dbReference type="SAM" id="MobiDB-lite"/>
    </source>
</evidence>
<dbReference type="AlphaFoldDB" id="A0A9P6DW18"/>
<dbReference type="EMBL" id="MU128975">
    <property type="protein sequence ID" value="KAF9513264.1"/>
    <property type="molecule type" value="Genomic_DNA"/>
</dbReference>
<proteinExistence type="predicted"/>
<comment type="caution">
    <text evidence="2">The sequence shown here is derived from an EMBL/GenBank/DDBJ whole genome shotgun (WGS) entry which is preliminary data.</text>
</comment>
<gene>
    <name evidence="2" type="ORF">BS47DRAFT_1344512</name>
</gene>
<evidence type="ECO:0000313" key="2">
    <source>
        <dbReference type="EMBL" id="KAF9513264.1"/>
    </source>
</evidence>
<feature type="non-terminal residue" evidence="2">
    <location>
        <position position="60"/>
    </location>
</feature>
<accession>A0A9P6DW18</accession>
<name>A0A9P6DW18_9AGAM</name>
<organism evidence="2 3">
    <name type="scientific">Hydnum rufescens UP504</name>
    <dbReference type="NCBI Taxonomy" id="1448309"/>
    <lineage>
        <taxon>Eukaryota</taxon>
        <taxon>Fungi</taxon>
        <taxon>Dikarya</taxon>
        <taxon>Basidiomycota</taxon>
        <taxon>Agaricomycotina</taxon>
        <taxon>Agaricomycetes</taxon>
        <taxon>Cantharellales</taxon>
        <taxon>Hydnaceae</taxon>
        <taxon>Hydnum</taxon>
    </lineage>
</organism>
<keyword evidence="3" id="KW-1185">Reference proteome</keyword>
<protein>
    <submittedName>
        <fullName evidence="2">Uncharacterized protein</fullName>
    </submittedName>
</protein>
<feature type="region of interest" description="Disordered" evidence="1">
    <location>
        <begin position="41"/>
        <end position="60"/>
    </location>
</feature>
<evidence type="ECO:0000313" key="3">
    <source>
        <dbReference type="Proteomes" id="UP000886523"/>
    </source>
</evidence>
<feature type="compositionally biased region" description="Basic and acidic residues" evidence="1">
    <location>
        <begin position="10"/>
        <end position="29"/>
    </location>
</feature>
<feature type="region of interest" description="Disordered" evidence="1">
    <location>
        <begin position="1"/>
        <end position="33"/>
    </location>
</feature>
<dbReference type="Proteomes" id="UP000886523">
    <property type="component" value="Unassembled WGS sequence"/>
</dbReference>